<dbReference type="RefSeq" id="YP_007379124.1">
    <property type="nucleotide sequence ID" value="NC_020159.1"/>
</dbReference>
<dbReference type="KEGG" id="vg:14477183"/>
<keyword evidence="2" id="KW-1185">Reference proteome</keyword>
<dbReference type="EMBL" id="KC117376">
    <property type="protein sequence ID" value="AGC34314.1"/>
    <property type="molecule type" value="Genomic_DNA"/>
</dbReference>
<protein>
    <submittedName>
        <fullName evidence="1">Uncharacterized protein</fullName>
    </submittedName>
</protein>
<dbReference type="OrthoDB" id="15398at10239"/>
<accession>L7TGL4</accession>
<evidence type="ECO:0000313" key="2">
    <source>
        <dbReference type="Proteomes" id="UP000011138"/>
    </source>
</evidence>
<organism evidence="1 2">
    <name type="scientific">Halorubrum sodomense tailed virus 2</name>
    <dbReference type="NCBI Taxonomy" id="1262527"/>
    <lineage>
        <taxon>Viruses</taxon>
        <taxon>Duplodnaviria</taxon>
        <taxon>Heunggongvirae</taxon>
        <taxon>Uroviricota</taxon>
        <taxon>Caudoviricetes</taxon>
        <taxon>Thumleimavirales</taxon>
        <taxon>Hafunaviridae</taxon>
        <taxon>Mincapvirus</taxon>
        <taxon>Mincapvirus eilatense</taxon>
        <taxon>Mincapvirus HSTV2</taxon>
    </lineage>
</organism>
<dbReference type="GeneID" id="14477183"/>
<evidence type="ECO:0000313" key="1">
    <source>
        <dbReference type="EMBL" id="AGC34314.1"/>
    </source>
</evidence>
<proteinExistence type="predicted"/>
<sequence>MSSLFDFEEKDALELILVRPVNHPTGGGLIGWFAHWNGPGNAYLSPRTKEEHFFRKHEGYAISESILEREIQGNDIETVFIAEDDTATMYEYDASDFYGAILLDYDDYDRQRCVPIADARRTWDAEDVHIAK</sequence>
<gene>
    <name evidence="1" type="primary">45</name>
    <name evidence="1" type="ORF">HSTV2_45</name>
</gene>
<name>L7TGL4_9CAUD</name>
<dbReference type="Proteomes" id="UP000011138">
    <property type="component" value="Segment"/>
</dbReference>
<reference evidence="1 2" key="1">
    <citation type="journal article" date="2013" name="J. Virol.">
        <title>Insights into head-tailed viruses infecting extremely halophilic archaea.</title>
        <authorList>
            <person name="Pietila M.K."/>
            <person name="Laurinmaki P."/>
            <person name="Russell D.A."/>
            <person name="Ko C.C."/>
            <person name="Jacobs-Sera D."/>
            <person name="Butcher S.J."/>
            <person name="Bamford D.H."/>
            <person name="Hendrix R.W."/>
        </authorList>
    </citation>
    <scope>NUCLEOTIDE SEQUENCE [LARGE SCALE GENOMIC DNA]</scope>
</reference>